<evidence type="ECO:0000313" key="2">
    <source>
        <dbReference type="EMBL" id="RUT35753.1"/>
    </source>
</evidence>
<organism evidence="2 3">
    <name type="scientific">Paenibacillus zeisoli</name>
    <dbReference type="NCBI Taxonomy" id="2496267"/>
    <lineage>
        <taxon>Bacteria</taxon>
        <taxon>Bacillati</taxon>
        <taxon>Bacillota</taxon>
        <taxon>Bacilli</taxon>
        <taxon>Bacillales</taxon>
        <taxon>Paenibacillaceae</taxon>
        <taxon>Paenibacillus</taxon>
    </lineage>
</organism>
<dbReference type="Gene3D" id="3.40.50.1820">
    <property type="entry name" value="alpha/beta hydrolase"/>
    <property type="match status" value="1"/>
</dbReference>
<dbReference type="InterPro" id="IPR029058">
    <property type="entry name" value="AB_hydrolase_fold"/>
</dbReference>
<gene>
    <name evidence="2" type="ORF">EJP77_01675</name>
</gene>
<dbReference type="GO" id="GO:0016787">
    <property type="term" value="F:hydrolase activity"/>
    <property type="evidence" value="ECO:0007669"/>
    <property type="project" value="UniProtKB-KW"/>
</dbReference>
<dbReference type="SUPFAM" id="SSF53474">
    <property type="entry name" value="alpha/beta-Hydrolases"/>
    <property type="match status" value="1"/>
</dbReference>
<protein>
    <submittedName>
        <fullName evidence="2">Alpha/beta hydrolase</fullName>
    </submittedName>
</protein>
<dbReference type="InterPro" id="IPR000073">
    <property type="entry name" value="AB_hydrolase_1"/>
</dbReference>
<dbReference type="RefSeq" id="WP_127197453.1">
    <property type="nucleotide sequence ID" value="NZ_RZNX01000001.1"/>
</dbReference>
<feature type="domain" description="AB hydrolase-1" evidence="1">
    <location>
        <begin position="80"/>
        <end position="213"/>
    </location>
</feature>
<comment type="caution">
    <text evidence="2">The sequence shown here is derived from an EMBL/GenBank/DDBJ whole genome shotgun (WGS) entry which is preliminary data.</text>
</comment>
<dbReference type="OrthoDB" id="2558990at2"/>
<sequence length="236" mass="26807">MFETYVSPSSTCSKNCSTVVCFFAGVLTYRDNFEDAANEIAKRYRNAKIVVIFPYGTANGTKSSSLIRLLVRQLAEVGYDLARDLSRRVIKASQIIHEHIADADHVILIGHSAGGVMAYRTGLFLEKEYGDDRAQIFAVGSPKFFLKDIPYNSRFTYITGQNPDRITQIGRWRRPGSRYYRGAPGQEIQVEFNPAHQGWRFHASYFLKSAWTDSNEMFHTNSEDLVSKIHELYPGT</sequence>
<keyword evidence="2" id="KW-0378">Hydrolase</keyword>
<dbReference type="Pfam" id="PF12697">
    <property type="entry name" value="Abhydrolase_6"/>
    <property type="match status" value="1"/>
</dbReference>
<dbReference type="Proteomes" id="UP000272464">
    <property type="component" value="Unassembled WGS sequence"/>
</dbReference>
<evidence type="ECO:0000259" key="1">
    <source>
        <dbReference type="Pfam" id="PF12697"/>
    </source>
</evidence>
<reference evidence="2 3" key="1">
    <citation type="submission" date="2018-12" db="EMBL/GenBank/DDBJ databases">
        <authorList>
            <person name="Sun L."/>
            <person name="Chen Z."/>
        </authorList>
    </citation>
    <scope>NUCLEOTIDE SEQUENCE [LARGE SCALE GENOMIC DNA]</scope>
    <source>
        <strain evidence="2 3">3-5-3</strain>
    </source>
</reference>
<name>A0A3S1BWA0_9BACL</name>
<dbReference type="AlphaFoldDB" id="A0A3S1BWA0"/>
<keyword evidence="3" id="KW-1185">Reference proteome</keyword>
<proteinExistence type="predicted"/>
<accession>A0A3S1BWA0</accession>
<dbReference type="EMBL" id="RZNX01000001">
    <property type="protein sequence ID" value="RUT35753.1"/>
    <property type="molecule type" value="Genomic_DNA"/>
</dbReference>
<evidence type="ECO:0000313" key="3">
    <source>
        <dbReference type="Proteomes" id="UP000272464"/>
    </source>
</evidence>